<accession>A0A1M6P2X2</accession>
<evidence type="ECO:0000313" key="2">
    <source>
        <dbReference type="Proteomes" id="UP000189935"/>
    </source>
</evidence>
<dbReference type="EMBL" id="LT670844">
    <property type="protein sequence ID" value="SHK02233.1"/>
    <property type="molecule type" value="Genomic_DNA"/>
</dbReference>
<dbReference type="Proteomes" id="UP000189935">
    <property type="component" value="Chromosome I"/>
</dbReference>
<dbReference type="AlphaFoldDB" id="A0A1M6P2X2"/>
<gene>
    <name evidence="1" type="ORF">SAMN05444159_2206</name>
</gene>
<sequence length="78" mass="8817">MAVINRKFYWSSRGPARADEDSWCLVFDTETRRLLVRHEWQASGHNGLDELPVAEFLEPDGAAQTALIDSLFRVPADA</sequence>
<evidence type="ECO:0000313" key="1">
    <source>
        <dbReference type="EMBL" id="SHK02233.1"/>
    </source>
</evidence>
<protein>
    <submittedName>
        <fullName evidence="1">Uncharacterized protein</fullName>
    </submittedName>
</protein>
<organism evidence="1 2">
    <name type="scientific">Bradyrhizobium lablabi</name>
    <dbReference type="NCBI Taxonomy" id="722472"/>
    <lineage>
        <taxon>Bacteria</taxon>
        <taxon>Pseudomonadati</taxon>
        <taxon>Pseudomonadota</taxon>
        <taxon>Alphaproteobacteria</taxon>
        <taxon>Hyphomicrobiales</taxon>
        <taxon>Nitrobacteraceae</taxon>
        <taxon>Bradyrhizobium</taxon>
    </lineage>
</organism>
<reference evidence="1 2" key="1">
    <citation type="submission" date="2016-11" db="EMBL/GenBank/DDBJ databases">
        <authorList>
            <person name="Jaros S."/>
            <person name="Januszkiewicz K."/>
            <person name="Wedrychowicz H."/>
        </authorList>
    </citation>
    <scope>NUCLEOTIDE SEQUENCE [LARGE SCALE GENOMIC DNA]</scope>
    <source>
        <strain evidence="1 2">GAS499</strain>
    </source>
</reference>
<dbReference type="OrthoDB" id="8242932at2"/>
<dbReference type="RefSeq" id="WP_079538161.1">
    <property type="nucleotide sequence ID" value="NZ_LT670844.1"/>
</dbReference>
<name>A0A1M6P2X2_9BRAD</name>
<proteinExistence type="predicted"/>